<dbReference type="AlphaFoldDB" id="A0A517U4D6"/>
<dbReference type="Gene3D" id="3.40.30.10">
    <property type="entry name" value="Glutaredoxin"/>
    <property type="match status" value="1"/>
</dbReference>
<dbReference type="InterPro" id="IPR000866">
    <property type="entry name" value="AhpC/TSA"/>
</dbReference>
<protein>
    <submittedName>
        <fullName evidence="3">AhpC/TSA family protein</fullName>
    </submittedName>
</protein>
<reference evidence="3 4" key="1">
    <citation type="submission" date="2019-02" db="EMBL/GenBank/DDBJ databases">
        <title>Deep-cultivation of Planctomycetes and their phenomic and genomic characterization uncovers novel biology.</title>
        <authorList>
            <person name="Wiegand S."/>
            <person name="Jogler M."/>
            <person name="Boedeker C."/>
            <person name="Pinto D."/>
            <person name="Vollmers J."/>
            <person name="Rivas-Marin E."/>
            <person name="Kohn T."/>
            <person name="Peeters S.H."/>
            <person name="Heuer A."/>
            <person name="Rast P."/>
            <person name="Oberbeckmann S."/>
            <person name="Bunk B."/>
            <person name="Jeske O."/>
            <person name="Meyerdierks A."/>
            <person name="Storesund J.E."/>
            <person name="Kallscheuer N."/>
            <person name="Luecker S."/>
            <person name="Lage O.M."/>
            <person name="Pohl T."/>
            <person name="Merkel B.J."/>
            <person name="Hornburger P."/>
            <person name="Mueller R.-W."/>
            <person name="Bruemmer F."/>
            <person name="Labrenz M."/>
            <person name="Spormann A.M."/>
            <person name="Op den Camp H."/>
            <person name="Overmann J."/>
            <person name="Amann R."/>
            <person name="Jetten M.S.M."/>
            <person name="Mascher T."/>
            <person name="Medema M.H."/>
            <person name="Devos D.P."/>
            <person name="Kaster A.-K."/>
            <person name="Ovreas L."/>
            <person name="Rohde M."/>
            <person name="Galperin M.Y."/>
            <person name="Jogler C."/>
        </authorList>
    </citation>
    <scope>NUCLEOTIDE SEQUENCE [LARGE SCALE GENOMIC DNA]</scope>
    <source>
        <strain evidence="3 4">I41</strain>
    </source>
</reference>
<feature type="domain" description="Thioredoxin" evidence="2">
    <location>
        <begin position="36"/>
        <end position="186"/>
    </location>
</feature>
<dbReference type="PANTHER" id="PTHR43640">
    <property type="entry name" value="OS07G0260300 PROTEIN"/>
    <property type="match status" value="1"/>
</dbReference>
<dbReference type="PROSITE" id="PS51257">
    <property type="entry name" value="PROKAR_LIPOPROTEIN"/>
    <property type="match status" value="1"/>
</dbReference>
<keyword evidence="1" id="KW-0732">Signal</keyword>
<name>A0A517U4D6_9BACT</name>
<dbReference type="GO" id="GO:0016491">
    <property type="term" value="F:oxidoreductase activity"/>
    <property type="evidence" value="ECO:0007669"/>
    <property type="project" value="InterPro"/>
</dbReference>
<dbReference type="CDD" id="cd02969">
    <property type="entry name" value="PRX_like1"/>
    <property type="match status" value="1"/>
</dbReference>
<organism evidence="3 4">
    <name type="scientific">Lacipirellula limnantheis</name>
    <dbReference type="NCBI Taxonomy" id="2528024"/>
    <lineage>
        <taxon>Bacteria</taxon>
        <taxon>Pseudomonadati</taxon>
        <taxon>Planctomycetota</taxon>
        <taxon>Planctomycetia</taxon>
        <taxon>Pirellulales</taxon>
        <taxon>Lacipirellulaceae</taxon>
        <taxon>Lacipirellula</taxon>
    </lineage>
</organism>
<dbReference type="GO" id="GO:0016209">
    <property type="term" value="F:antioxidant activity"/>
    <property type="evidence" value="ECO:0007669"/>
    <property type="project" value="InterPro"/>
</dbReference>
<evidence type="ECO:0000313" key="4">
    <source>
        <dbReference type="Proteomes" id="UP000317909"/>
    </source>
</evidence>
<accession>A0A517U4D6</accession>
<sequence length="214" mass="23335" precursor="true">MIPRLIALAAFLLASAACPTGQWRSVALAGEFNPQVTVGDAAPAWTDLPGVDGKHHSMADLDPEKPAVVVFTCNSCDVATGYEDRIMAFAEKHQQEAAVVAINVSLKPDDDLAAMQERAEQKKFPFAYLFDESQEIGAAYGANYTPEFFLLSPGKPGERRIVYMGALDDSTYADQVRTNYLEPALAAALQGELPAIKETAPRGCRIKYPRQKQR</sequence>
<keyword evidence="4" id="KW-1185">Reference proteome</keyword>
<dbReference type="InterPro" id="IPR047262">
    <property type="entry name" value="PRX-like1"/>
</dbReference>
<dbReference type="SUPFAM" id="SSF52833">
    <property type="entry name" value="Thioredoxin-like"/>
    <property type="match status" value="1"/>
</dbReference>
<dbReference type="PANTHER" id="PTHR43640:SF1">
    <property type="entry name" value="THIOREDOXIN-DEPENDENT PEROXIREDOXIN"/>
    <property type="match status" value="1"/>
</dbReference>
<dbReference type="KEGG" id="llh:I41_46880"/>
<feature type="chain" id="PRO_5022012808" evidence="1">
    <location>
        <begin position="17"/>
        <end position="214"/>
    </location>
</feature>
<evidence type="ECO:0000313" key="3">
    <source>
        <dbReference type="EMBL" id="QDT75477.1"/>
    </source>
</evidence>
<dbReference type="Proteomes" id="UP000317909">
    <property type="component" value="Chromosome"/>
</dbReference>
<evidence type="ECO:0000256" key="1">
    <source>
        <dbReference type="SAM" id="SignalP"/>
    </source>
</evidence>
<dbReference type="Pfam" id="PF00578">
    <property type="entry name" value="AhpC-TSA"/>
    <property type="match status" value="1"/>
</dbReference>
<proteinExistence type="predicted"/>
<dbReference type="InterPro" id="IPR036249">
    <property type="entry name" value="Thioredoxin-like_sf"/>
</dbReference>
<dbReference type="OrthoDB" id="9809746at2"/>
<dbReference type="InterPro" id="IPR013766">
    <property type="entry name" value="Thioredoxin_domain"/>
</dbReference>
<evidence type="ECO:0000259" key="2">
    <source>
        <dbReference type="PROSITE" id="PS51352"/>
    </source>
</evidence>
<feature type="signal peptide" evidence="1">
    <location>
        <begin position="1"/>
        <end position="16"/>
    </location>
</feature>
<dbReference type="PROSITE" id="PS51352">
    <property type="entry name" value="THIOREDOXIN_2"/>
    <property type="match status" value="1"/>
</dbReference>
<dbReference type="EMBL" id="CP036339">
    <property type="protein sequence ID" value="QDT75477.1"/>
    <property type="molecule type" value="Genomic_DNA"/>
</dbReference>
<dbReference type="RefSeq" id="WP_145435153.1">
    <property type="nucleotide sequence ID" value="NZ_CP036339.1"/>
</dbReference>
<gene>
    <name evidence="3" type="ORF">I41_46880</name>
</gene>